<protein>
    <submittedName>
        <fullName evidence="1">Uncharacterized protein</fullName>
    </submittedName>
</protein>
<gene>
    <name evidence="1" type="ORF">L1987_80364</name>
</gene>
<reference evidence="2" key="1">
    <citation type="journal article" date="2022" name="Mol. Ecol. Resour.">
        <title>The genomes of chicory, endive, great burdock and yacon provide insights into Asteraceae palaeo-polyploidization history and plant inulin production.</title>
        <authorList>
            <person name="Fan W."/>
            <person name="Wang S."/>
            <person name="Wang H."/>
            <person name="Wang A."/>
            <person name="Jiang F."/>
            <person name="Liu H."/>
            <person name="Zhao H."/>
            <person name="Xu D."/>
            <person name="Zhang Y."/>
        </authorList>
    </citation>
    <scope>NUCLEOTIDE SEQUENCE [LARGE SCALE GENOMIC DNA]</scope>
    <source>
        <strain evidence="2">cv. Yunnan</strain>
    </source>
</reference>
<comment type="caution">
    <text evidence="1">The sequence shown here is derived from an EMBL/GenBank/DDBJ whole genome shotgun (WGS) entry which is preliminary data.</text>
</comment>
<accession>A0ACB8YNK4</accession>
<proteinExistence type="predicted"/>
<dbReference type="Proteomes" id="UP001056120">
    <property type="component" value="Linkage Group LG27"/>
</dbReference>
<keyword evidence="2" id="KW-1185">Reference proteome</keyword>
<organism evidence="1 2">
    <name type="scientific">Smallanthus sonchifolius</name>
    <dbReference type="NCBI Taxonomy" id="185202"/>
    <lineage>
        <taxon>Eukaryota</taxon>
        <taxon>Viridiplantae</taxon>
        <taxon>Streptophyta</taxon>
        <taxon>Embryophyta</taxon>
        <taxon>Tracheophyta</taxon>
        <taxon>Spermatophyta</taxon>
        <taxon>Magnoliopsida</taxon>
        <taxon>eudicotyledons</taxon>
        <taxon>Gunneridae</taxon>
        <taxon>Pentapetalae</taxon>
        <taxon>asterids</taxon>
        <taxon>campanulids</taxon>
        <taxon>Asterales</taxon>
        <taxon>Asteraceae</taxon>
        <taxon>Asteroideae</taxon>
        <taxon>Heliantheae alliance</taxon>
        <taxon>Millerieae</taxon>
        <taxon>Smallanthus</taxon>
    </lineage>
</organism>
<name>A0ACB8YNK4_9ASTR</name>
<evidence type="ECO:0000313" key="1">
    <source>
        <dbReference type="EMBL" id="KAI3686681.1"/>
    </source>
</evidence>
<evidence type="ECO:0000313" key="2">
    <source>
        <dbReference type="Proteomes" id="UP001056120"/>
    </source>
</evidence>
<reference evidence="1 2" key="2">
    <citation type="journal article" date="2022" name="Mol. Ecol. Resour.">
        <title>The genomes of chicory, endive, great burdock and yacon provide insights into Asteraceae paleo-polyploidization history and plant inulin production.</title>
        <authorList>
            <person name="Fan W."/>
            <person name="Wang S."/>
            <person name="Wang H."/>
            <person name="Wang A."/>
            <person name="Jiang F."/>
            <person name="Liu H."/>
            <person name="Zhao H."/>
            <person name="Xu D."/>
            <person name="Zhang Y."/>
        </authorList>
    </citation>
    <scope>NUCLEOTIDE SEQUENCE [LARGE SCALE GENOMIC DNA]</scope>
    <source>
        <strain evidence="2">cv. Yunnan</strain>
        <tissue evidence="1">Leaves</tissue>
    </source>
</reference>
<dbReference type="EMBL" id="CM042044">
    <property type="protein sequence ID" value="KAI3686681.1"/>
    <property type="molecule type" value="Genomic_DNA"/>
</dbReference>
<sequence>MVISHDDTAFLFSILPPHDLEFVHAASCFYTLTTHRFHLLLLLFVSFDMNRYLRGFSDLYIETRTEISDSVTITVAVVQVYPTEARACLSGSRQWLLLCFVGLGTLLLFDFRFQSHISHFIDRCLKETLVIY</sequence>